<name>A0A2S5BIT4_9BASI</name>
<feature type="compositionally biased region" description="Basic and acidic residues" evidence="1">
    <location>
        <begin position="61"/>
        <end position="89"/>
    </location>
</feature>
<keyword evidence="4" id="KW-1185">Reference proteome</keyword>
<evidence type="ECO:0000313" key="4">
    <source>
        <dbReference type="Proteomes" id="UP000237144"/>
    </source>
</evidence>
<dbReference type="SMART" id="SM00506">
    <property type="entry name" value="A1pp"/>
    <property type="match status" value="1"/>
</dbReference>
<dbReference type="CDD" id="cd02908">
    <property type="entry name" value="Macro_OAADPr_deacetylase"/>
    <property type="match status" value="1"/>
</dbReference>
<comment type="caution">
    <text evidence="3">The sequence shown here is derived from an EMBL/GenBank/DDBJ whole genome shotgun (WGS) entry which is preliminary data.</text>
</comment>
<gene>
    <name evidence="3" type="ORF">BMF94_0262</name>
</gene>
<dbReference type="PANTHER" id="PTHR11106:SF27">
    <property type="entry name" value="MACRO DOMAIN-CONTAINING PROTEIN"/>
    <property type="match status" value="1"/>
</dbReference>
<evidence type="ECO:0000313" key="3">
    <source>
        <dbReference type="EMBL" id="POY76670.1"/>
    </source>
</evidence>
<dbReference type="PROSITE" id="PS51154">
    <property type="entry name" value="MACRO"/>
    <property type="match status" value="1"/>
</dbReference>
<protein>
    <recommendedName>
        <fullName evidence="2">Macro domain-containing protein</fullName>
    </recommendedName>
</protein>
<feature type="compositionally biased region" description="Basic and acidic residues" evidence="1">
    <location>
        <begin position="33"/>
        <end position="48"/>
    </location>
</feature>
<dbReference type="EMBL" id="PJQD01000002">
    <property type="protein sequence ID" value="POY76670.1"/>
    <property type="molecule type" value="Genomic_DNA"/>
</dbReference>
<reference evidence="3 4" key="1">
    <citation type="journal article" date="2018" name="Front. Microbiol.">
        <title>Prospects for Fungal Bioremediation of Acidic Radioactive Waste Sites: Characterization and Genome Sequence of Rhodotorula taiwanensis MD1149.</title>
        <authorList>
            <person name="Tkavc R."/>
            <person name="Matrosova V.Y."/>
            <person name="Grichenko O.E."/>
            <person name="Gostincar C."/>
            <person name="Volpe R.P."/>
            <person name="Klimenkova P."/>
            <person name="Gaidamakova E.K."/>
            <person name="Zhou C.E."/>
            <person name="Stewart B.J."/>
            <person name="Lyman M.G."/>
            <person name="Malfatti S.A."/>
            <person name="Rubinfeld B."/>
            <person name="Courtot M."/>
            <person name="Singh J."/>
            <person name="Dalgard C.L."/>
            <person name="Hamilton T."/>
            <person name="Frey K.G."/>
            <person name="Gunde-Cimerman N."/>
            <person name="Dugan L."/>
            <person name="Daly M.J."/>
        </authorList>
    </citation>
    <scope>NUCLEOTIDE SEQUENCE [LARGE SCALE GENOMIC DNA]</scope>
    <source>
        <strain evidence="3 4">MD1149</strain>
    </source>
</reference>
<feature type="compositionally biased region" description="Low complexity" evidence="1">
    <location>
        <begin position="334"/>
        <end position="343"/>
    </location>
</feature>
<dbReference type="Proteomes" id="UP000237144">
    <property type="component" value="Unassembled WGS sequence"/>
</dbReference>
<evidence type="ECO:0000256" key="1">
    <source>
        <dbReference type="SAM" id="MobiDB-lite"/>
    </source>
</evidence>
<sequence length="405" mass="43327">MTKRSPSPAGQEAPPTARPRTDSMPADGATSHPAERVPDAPEAPRDDGTAAPPSSSAPDLAKIRLTEESEHEEEKQGAAQREAPEAEKQDADDDDEVEVIEPQAKDDLDQAEQPHKLKGIPVEDLATIREMYDKRELFGYPEDEFVKYPHNAELNDKLILWQGDLTKLRVDCIVNAANKSLLGGGGVDGAIHSAAGPDLYRECRTLHGCETGETKLTKGYRLPATHVAHTVGPIFAKSRKRHCEEQLRSCYRTTLDLCAENGIRSVAFSGISTGIYGYPIIEAADVACDEVRQYLEGENGSKLDKVVFCVFRAVDKESYLDAIPAYFPPPPGTALAGDATTADKAAETEQEAESTEAAATAGGSEKPAKKTEAMGDAVAAAADPDPEMVVKEDAPVGATASESEA</sequence>
<proteinExistence type="predicted"/>
<dbReference type="Pfam" id="PF01661">
    <property type="entry name" value="Macro"/>
    <property type="match status" value="1"/>
</dbReference>
<feature type="region of interest" description="Disordered" evidence="1">
    <location>
        <begin position="334"/>
        <end position="405"/>
    </location>
</feature>
<dbReference type="PANTHER" id="PTHR11106">
    <property type="entry name" value="GANGLIOSIDE INDUCED DIFFERENTIATION ASSOCIATED PROTEIN 2-RELATED"/>
    <property type="match status" value="1"/>
</dbReference>
<organism evidence="3 4">
    <name type="scientific">Rhodotorula taiwanensis</name>
    <dbReference type="NCBI Taxonomy" id="741276"/>
    <lineage>
        <taxon>Eukaryota</taxon>
        <taxon>Fungi</taxon>
        <taxon>Dikarya</taxon>
        <taxon>Basidiomycota</taxon>
        <taxon>Pucciniomycotina</taxon>
        <taxon>Microbotryomycetes</taxon>
        <taxon>Sporidiobolales</taxon>
        <taxon>Sporidiobolaceae</taxon>
        <taxon>Rhodotorula</taxon>
    </lineage>
</organism>
<dbReference type="InterPro" id="IPR043472">
    <property type="entry name" value="Macro_dom-like"/>
</dbReference>
<evidence type="ECO:0000259" key="2">
    <source>
        <dbReference type="PROSITE" id="PS51154"/>
    </source>
</evidence>
<dbReference type="AlphaFoldDB" id="A0A2S5BIT4"/>
<feature type="region of interest" description="Disordered" evidence="1">
    <location>
        <begin position="1"/>
        <end position="96"/>
    </location>
</feature>
<dbReference type="SUPFAM" id="SSF52949">
    <property type="entry name" value="Macro domain-like"/>
    <property type="match status" value="1"/>
</dbReference>
<dbReference type="STRING" id="741276.A0A2S5BIT4"/>
<accession>A0A2S5BIT4</accession>
<dbReference type="OrthoDB" id="6077599at2759"/>
<feature type="domain" description="Macro" evidence="2">
    <location>
        <begin position="145"/>
        <end position="327"/>
    </location>
</feature>
<feature type="compositionally biased region" description="Low complexity" evidence="1">
    <location>
        <begin position="355"/>
        <end position="365"/>
    </location>
</feature>
<dbReference type="Gene3D" id="3.40.220.10">
    <property type="entry name" value="Leucine Aminopeptidase, subunit E, domain 1"/>
    <property type="match status" value="1"/>
</dbReference>
<feature type="compositionally biased region" description="Low complexity" evidence="1">
    <location>
        <begin position="374"/>
        <end position="383"/>
    </location>
</feature>
<dbReference type="InterPro" id="IPR002589">
    <property type="entry name" value="Macro_dom"/>
</dbReference>